<comment type="caution">
    <text evidence="2">The sequence shown here is derived from an EMBL/GenBank/DDBJ whole genome shotgun (WGS) entry which is preliminary data.</text>
</comment>
<dbReference type="EMBL" id="NPDN01000002">
    <property type="protein sequence ID" value="PJZ26944.1"/>
    <property type="molecule type" value="Genomic_DNA"/>
</dbReference>
<proteinExistence type="predicted"/>
<evidence type="ECO:0000313" key="2">
    <source>
        <dbReference type="EMBL" id="PJZ26944.1"/>
    </source>
</evidence>
<dbReference type="OrthoDB" id="343356at2"/>
<dbReference type="InterPro" id="IPR018640">
    <property type="entry name" value="DUF2063"/>
</dbReference>
<protein>
    <submittedName>
        <fullName evidence="2">DUF2063 domain-containing protein</fullName>
    </submittedName>
</protein>
<organism evidence="2 3">
    <name type="scientific">Leptospira hartskeerlii</name>
    <dbReference type="NCBI Taxonomy" id="2023177"/>
    <lineage>
        <taxon>Bacteria</taxon>
        <taxon>Pseudomonadati</taxon>
        <taxon>Spirochaetota</taxon>
        <taxon>Spirochaetia</taxon>
        <taxon>Leptospirales</taxon>
        <taxon>Leptospiraceae</taxon>
        <taxon>Leptospira</taxon>
    </lineage>
</organism>
<evidence type="ECO:0000313" key="3">
    <source>
        <dbReference type="Proteomes" id="UP000232196"/>
    </source>
</evidence>
<accession>A0A2M9XH15</accession>
<dbReference type="InterPro" id="IPR044922">
    <property type="entry name" value="DUF2063_N_sf"/>
</dbReference>
<dbReference type="Pfam" id="PF09836">
    <property type="entry name" value="DUF2063"/>
    <property type="match status" value="1"/>
</dbReference>
<name>A0A2M9XH15_9LEPT</name>
<keyword evidence="3" id="KW-1185">Reference proteome</keyword>
<feature type="domain" description="Putative DNA-binding" evidence="1">
    <location>
        <begin position="18"/>
        <end position="99"/>
    </location>
</feature>
<dbReference type="Proteomes" id="UP000232196">
    <property type="component" value="Unassembled WGS sequence"/>
</dbReference>
<dbReference type="RefSeq" id="WP_100705734.1">
    <property type="nucleotide sequence ID" value="NZ_NPDL01000002.1"/>
</dbReference>
<dbReference type="Gene3D" id="1.10.150.690">
    <property type="entry name" value="DUF2063"/>
    <property type="match status" value="1"/>
</dbReference>
<gene>
    <name evidence="2" type="ORF">CH357_05550</name>
</gene>
<sequence length="251" mass="28588">MNPEEFRKIFSSTLLGKEEGPLLLDFLLPGGKLDANSAISVYQNGYSARFTEALGEKYETVWRILGDEDFFETAKSFIKEHSSHSYNISDYGEKFPDFLKKNFPEHPVLAQIADFELYVFRIFHLSKNEGTDLQNGLHQGETEDLKVVFHSSILFLEYSYPVYQLWKSEDQEDLPQFLKEKKQYLVLGKKGSDLFVSEIEEWEWSFGKSLHEGKSILGSLKICGSPPKGLGSISEFLSGMTRNGLVIQVSS</sequence>
<evidence type="ECO:0000259" key="1">
    <source>
        <dbReference type="Pfam" id="PF09836"/>
    </source>
</evidence>
<dbReference type="AlphaFoldDB" id="A0A2M9XH15"/>
<reference evidence="2 3" key="1">
    <citation type="submission" date="2017-07" db="EMBL/GenBank/DDBJ databases">
        <title>Leptospira spp. isolated from tropical soils.</title>
        <authorList>
            <person name="Thibeaux R."/>
            <person name="Iraola G."/>
            <person name="Ferres I."/>
            <person name="Bierque E."/>
            <person name="Girault D."/>
            <person name="Soupe-Gilbert M.-E."/>
            <person name="Picardeau M."/>
            <person name="Goarant C."/>
        </authorList>
    </citation>
    <scope>NUCLEOTIDE SEQUENCE [LARGE SCALE GENOMIC DNA]</scope>
    <source>
        <strain evidence="2 3">MCA1-C-A1</strain>
    </source>
</reference>